<comment type="subcellular location">
    <subcellularLocation>
        <location evidence="1">Cell envelope</location>
    </subcellularLocation>
</comment>
<keyword evidence="3" id="KW-0813">Transport</keyword>
<keyword evidence="6" id="KW-1185">Reference proteome</keyword>
<dbReference type="PANTHER" id="PTHR43649">
    <property type="entry name" value="ARABINOSE-BINDING PROTEIN-RELATED"/>
    <property type="match status" value="1"/>
</dbReference>
<comment type="caution">
    <text evidence="5">The sequence shown here is derived from an EMBL/GenBank/DDBJ whole genome shotgun (WGS) entry which is preliminary data.</text>
</comment>
<dbReference type="InterPro" id="IPR006059">
    <property type="entry name" value="SBP"/>
</dbReference>
<sequence length="442" mass="46101">MTTTTENTARPSAPSRRTALAGAASVGVLVTTAACGGGSSDGPAADTGYETPSADLKAKITYGLWDQTQVAGLQKNIDAFTAKYPGVEVALNVTPFSEYWTKLQTQASSDTLPDLFWMNGPNFQLYASNGKIAPLTGAIQAGAVDPGNYPSALVDLYSYDGVTYGVPKDFDTIGVWVNTDLFSRAGVPLPTAEWTWDEFQDTAVRISQALSAQGIYGAAGGMDGQTTYYNTIFEAGGEVIADGKSGYASTDSVAGLQFWTDLIAAGGSPSIQQLTDTTADQWFTSGKLAMYWGGSWFRAALTDTDLAGKVQVLPLPKGTAQVTVIHGVSNVVAAGTKNKQAAQALQVFLAGKEAQQQLGSAGTVIPAFNGTQGTFASSMPGTDLQLFLDAVDYSKPLPVSKNTAAWNALETDLLPDAFSGAKPVGEVASDLAQKMDKALAGE</sequence>
<proteinExistence type="inferred from homology"/>
<dbReference type="AlphaFoldDB" id="A0A2T0R371"/>
<dbReference type="PROSITE" id="PS51318">
    <property type="entry name" value="TAT"/>
    <property type="match status" value="1"/>
</dbReference>
<evidence type="ECO:0000256" key="1">
    <source>
        <dbReference type="ARBA" id="ARBA00004196"/>
    </source>
</evidence>
<dbReference type="PANTHER" id="PTHR43649:SF31">
    <property type="entry name" value="SN-GLYCEROL-3-PHOSPHATE-BINDING PERIPLASMIC PROTEIN UGPB"/>
    <property type="match status" value="1"/>
</dbReference>
<dbReference type="InterPro" id="IPR050490">
    <property type="entry name" value="Bact_solute-bd_prot1"/>
</dbReference>
<dbReference type="Proteomes" id="UP000238083">
    <property type="component" value="Unassembled WGS sequence"/>
</dbReference>
<dbReference type="Pfam" id="PF01547">
    <property type="entry name" value="SBP_bac_1"/>
    <property type="match status" value="1"/>
</dbReference>
<evidence type="ECO:0000256" key="3">
    <source>
        <dbReference type="ARBA" id="ARBA00022448"/>
    </source>
</evidence>
<dbReference type="EMBL" id="PVZF01000006">
    <property type="protein sequence ID" value="PRY14502.1"/>
    <property type="molecule type" value="Genomic_DNA"/>
</dbReference>
<name>A0A2T0R371_9ACTN</name>
<dbReference type="InterPro" id="IPR006311">
    <property type="entry name" value="TAT_signal"/>
</dbReference>
<keyword evidence="4" id="KW-0732">Signal</keyword>
<accession>A0A2T0R371</accession>
<evidence type="ECO:0000313" key="5">
    <source>
        <dbReference type="EMBL" id="PRY14502.1"/>
    </source>
</evidence>
<protein>
    <submittedName>
        <fullName evidence="5">Carbohydrate ABC transporter substrate-binding protein (CUT1 family)</fullName>
    </submittedName>
</protein>
<evidence type="ECO:0000313" key="6">
    <source>
        <dbReference type="Proteomes" id="UP000238083"/>
    </source>
</evidence>
<reference evidence="5 6" key="1">
    <citation type="submission" date="2018-03" db="EMBL/GenBank/DDBJ databases">
        <title>Genomic Encyclopedia of Archaeal and Bacterial Type Strains, Phase II (KMG-II): from individual species to whole genera.</title>
        <authorList>
            <person name="Goeker M."/>
        </authorList>
    </citation>
    <scope>NUCLEOTIDE SEQUENCE [LARGE SCALE GENOMIC DNA]</scope>
    <source>
        <strain evidence="5 6">DSM 19711</strain>
    </source>
</reference>
<dbReference type="Gene3D" id="3.40.190.10">
    <property type="entry name" value="Periplasmic binding protein-like II"/>
    <property type="match status" value="1"/>
</dbReference>
<dbReference type="RefSeq" id="WP_106210904.1">
    <property type="nucleotide sequence ID" value="NZ_PVZF01000006.1"/>
</dbReference>
<gene>
    <name evidence="5" type="ORF">CLV37_10660</name>
</gene>
<dbReference type="CDD" id="cd13585">
    <property type="entry name" value="PBP2_TMBP_like"/>
    <property type="match status" value="1"/>
</dbReference>
<dbReference type="OrthoDB" id="7918484at2"/>
<organism evidence="5 6">
    <name type="scientific">Kineococcus rhizosphaerae</name>
    <dbReference type="NCBI Taxonomy" id="559628"/>
    <lineage>
        <taxon>Bacteria</taxon>
        <taxon>Bacillati</taxon>
        <taxon>Actinomycetota</taxon>
        <taxon>Actinomycetes</taxon>
        <taxon>Kineosporiales</taxon>
        <taxon>Kineosporiaceae</taxon>
        <taxon>Kineococcus</taxon>
    </lineage>
</organism>
<comment type="similarity">
    <text evidence="2">Belongs to the bacterial solute-binding protein 1 family.</text>
</comment>
<evidence type="ECO:0000256" key="4">
    <source>
        <dbReference type="ARBA" id="ARBA00022729"/>
    </source>
</evidence>
<evidence type="ECO:0000256" key="2">
    <source>
        <dbReference type="ARBA" id="ARBA00008520"/>
    </source>
</evidence>
<dbReference type="SUPFAM" id="SSF53850">
    <property type="entry name" value="Periplasmic binding protein-like II"/>
    <property type="match status" value="1"/>
</dbReference>
<dbReference type="GO" id="GO:0030313">
    <property type="term" value="C:cell envelope"/>
    <property type="evidence" value="ECO:0007669"/>
    <property type="project" value="UniProtKB-SubCell"/>
</dbReference>